<dbReference type="AlphaFoldDB" id="X6N4D0"/>
<dbReference type="Gene3D" id="1.10.510.10">
    <property type="entry name" value="Transferase(Phosphotransferase) domain 1"/>
    <property type="match status" value="1"/>
</dbReference>
<evidence type="ECO:0000259" key="1">
    <source>
        <dbReference type="PROSITE" id="PS50011"/>
    </source>
</evidence>
<dbReference type="Proteomes" id="UP000023152">
    <property type="component" value="Unassembled WGS sequence"/>
</dbReference>
<dbReference type="Pfam" id="PF00069">
    <property type="entry name" value="Pkinase"/>
    <property type="match status" value="1"/>
</dbReference>
<sequence length="217" mass="25042">FYQWHRRLSTEEGMELLACGLRLMRLLRNEGVTHNDIKPENIFVHLAEWTQSCANDRRDRDVTIGKFVFADFGCAAFIDKEFPFGNICGTLTLWDPESLGCKYGQEHGFSYENDFFGILGSLCDGVLGYSIIERLLEKEDPGYDDRGWEQYTQLIRKCRKQITKQLLVTKLKEVGCDDELLLHFILQLTVPRENRITDKDAEMLLAKHKGISCLPLT</sequence>
<proteinExistence type="predicted"/>
<dbReference type="InterPro" id="IPR008271">
    <property type="entry name" value="Ser/Thr_kinase_AS"/>
</dbReference>
<feature type="non-terminal residue" evidence="2">
    <location>
        <position position="1"/>
    </location>
</feature>
<comment type="caution">
    <text evidence="2">The sequence shown here is derived from an EMBL/GenBank/DDBJ whole genome shotgun (WGS) entry which is preliminary data.</text>
</comment>
<reference evidence="2 3" key="1">
    <citation type="journal article" date="2013" name="Curr. Biol.">
        <title>The Genome of the Foraminiferan Reticulomyxa filosa.</title>
        <authorList>
            <person name="Glockner G."/>
            <person name="Hulsmann N."/>
            <person name="Schleicher M."/>
            <person name="Noegel A.A."/>
            <person name="Eichinger L."/>
            <person name="Gallinger C."/>
            <person name="Pawlowski J."/>
            <person name="Sierra R."/>
            <person name="Euteneuer U."/>
            <person name="Pillet L."/>
            <person name="Moustafa A."/>
            <person name="Platzer M."/>
            <person name="Groth M."/>
            <person name="Szafranski K."/>
            <person name="Schliwa M."/>
        </authorList>
    </citation>
    <scope>NUCLEOTIDE SEQUENCE [LARGE SCALE GENOMIC DNA]</scope>
</reference>
<dbReference type="PROSITE" id="PS50011">
    <property type="entry name" value="PROTEIN_KINASE_DOM"/>
    <property type="match status" value="1"/>
</dbReference>
<gene>
    <name evidence="2" type="ORF">RFI_16059</name>
</gene>
<feature type="domain" description="Protein kinase" evidence="1">
    <location>
        <begin position="1"/>
        <end position="217"/>
    </location>
</feature>
<dbReference type="EMBL" id="ASPP01011901">
    <property type="protein sequence ID" value="ETO21145.1"/>
    <property type="molecule type" value="Genomic_DNA"/>
</dbReference>
<keyword evidence="3" id="KW-1185">Reference proteome</keyword>
<dbReference type="InterPro" id="IPR000719">
    <property type="entry name" value="Prot_kinase_dom"/>
</dbReference>
<dbReference type="PROSITE" id="PS00108">
    <property type="entry name" value="PROTEIN_KINASE_ST"/>
    <property type="match status" value="1"/>
</dbReference>
<protein>
    <recommendedName>
        <fullName evidence="1">Protein kinase domain-containing protein</fullName>
    </recommendedName>
</protein>
<dbReference type="GO" id="GO:0005524">
    <property type="term" value="F:ATP binding"/>
    <property type="evidence" value="ECO:0007669"/>
    <property type="project" value="InterPro"/>
</dbReference>
<evidence type="ECO:0000313" key="3">
    <source>
        <dbReference type="Proteomes" id="UP000023152"/>
    </source>
</evidence>
<organism evidence="2 3">
    <name type="scientific">Reticulomyxa filosa</name>
    <dbReference type="NCBI Taxonomy" id="46433"/>
    <lineage>
        <taxon>Eukaryota</taxon>
        <taxon>Sar</taxon>
        <taxon>Rhizaria</taxon>
        <taxon>Retaria</taxon>
        <taxon>Foraminifera</taxon>
        <taxon>Monothalamids</taxon>
        <taxon>Reticulomyxidae</taxon>
        <taxon>Reticulomyxa</taxon>
    </lineage>
</organism>
<dbReference type="SUPFAM" id="SSF56112">
    <property type="entry name" value="Protein kinase-like (PK-like)"/>
    <property type="match status" value="1"/>
</dbReference>
<evidence type="ECO:0000313" key="2">
    <source>
        <dbReference type="EMBL" id="ETO21145.1"/>
    </source>
</evidence>
<dbReference type="GO" id="GO:0004672">
    <property type="term" value="F:protein kinase activity"/>
    <property type="evidence" value="ECO:0007669"/>
    <property type="project" value="InterPro"/>
</dbReference>
<dbReference type="InterPro" id="IPR011009">
    <property type="entry name" value="Kinase-like_dom_sf"/>
</dbReference>
<name>X6N4D0_RETFI</name>
<accession>X6N4D0</accession>